<protein>
    <submittedName>
        <fullName evidence="7">GLOBIN domain-containing protein</fullName>
    </submittedName>
</protein>
<evidence type="ECO:0000256" key="3">
    <source>
        <dbReference type="ARBA" id="ARBA00023004"/>
    </source>
</evidence>
<name>A0A914KIC5_MELIC</name>
<dbReference type="InterPro" id="IPR012292">
    <property type="entry name" value="Globin/Proto"/>
</dbReference>
<feature type="coiled-coil region" evidence="4">
    <location>
        <begin position="10"/>
        <end position="37"/>
    </location>
</feature>
<feature type="region of interest" description="Disordered" evidence="5">
    <location>
        <begin position="440"/>
        <end position="459"/>
    </location>
</feature>
<dbReference type="SUPFAM" id="SSF46458">
    <property type="entry name" value="Globin-like"/>
    <property type="match status" value="1"/>
</dbReference>
<evidence type="ECO:0000256" key="4">
    <source>
        <dbReference type="SAM" id="Coils"/>
    </source>
</evidence>
<accession>A0A914KIC5</accession>
<proteinExistence type="predicted"/>
<keyword evidence="3" id="KW-0408">Iron</keyword>
<feature type="region of interest" description="Disordered" evidence="5">
    <location>
        <begin position="138"/>
        <end position="162"/>
    </location>
</feature>
<dbReference type="PANTHER" id="PTHR46458">
    <property type="entry name" value="BLR2807 PROTEIN"/>
    <property type="match status" value="1"/>
</dbReference>
<reference evidence="7" key="1">
    <citation type="submission" date="2022-11" db="UniProtKB">
        <authorList>
            <consortium name="WormBaseParasite"/>
        </authorList>
    </citation>
    <scope>IDENTIFICATION</scope>
</reference>
<feature type="compositionally biased region" description="Low complexity" evidence="5">
    <location>
        <begin position="444"/>
        <end position="453"/>
    </location>
</feature>
<dbReference type="CDD" id="cd01040">
    <property type="entry name" value="Mb-like"/>
    <property type="match status" value="1"/>
</dbReference>
<dbReference type="Gene3D" id="1.10.490.10">
    <property type="entry name" value="Globins"/>
    <property type="match status" value="1"/>
</dbReference>
<keyword evidence="6" id="KW-1185">Reference proteome</keyword>
<feature type="region of interest" description="Disordered" evidence="5">
    <location>
        <begin position="526"/>
        <end position="551"/>
    </location>
</feature>
<dbReference type="AlphaFoldDB" id="A0A914KIC5"/>
<dbReference type="Proteomes" id="UP000887563">
    <property type="component" value="Unplaced"/>
</dbReference>
<dbReference type="GO" id="GO:0020037">
    <property type="term" value="F:heme binding"/>
    <property type="evidence" value="ECO:0007669"/>
    <property type="project" value="InterPro"/>
</dbReference>
<keyword evidence="1" id="KW-0349">Heme</keyword>
<evidence type="ECO:0000256" key="1">
    <source>
        <dbReference type="ARBA" id="ARBA00022617"/>
    </source>
</evidence>
<organism evidence="6 7">
    <name type="scientific">Meloidogyne incognita</name>
    <name type="common">Southern root-knot nematode worm</name>
    <name type="synonym">Oxyuris incognita</name>
    <dbReference type="NCBI Taxonomy" id="6306"/>
    <lineage>
        <taxon>Eukaryota</taxon>
        <taxon>Metazoa</taxon>
        <taxon>Ecdysozoa</taxon>
        <taxon>Nematoda</taxon>
        <taxon>Chromadorea</taxon>
        <taxon>Rhabditida</taxon>
        <taxon>Tylenchina</taxon>
        <taxon>Tylenchomorpha</taxon>
        <taxon>Tylenchoidea</taxon>
        <taxon>Meloidogynidae</taxon>
        <taxon>Meloidogyninae</taxon>
        <taxon>Meloidogyne</taxon>
        <taxon>Meloidogyne incognita group</taxon>
    </lineage>
</organism>
<evidence type="ECO:0000256" key="5">
    <source>
        <dbReference type="SAM" id="MobiDB-lite"/>
    </source>
</evidence>
<evidence type="ECO:0000313" key="6">
    <source>
        <dbReference type="Proteomes" id="UP000887563"/>
    </source>
</evidence>
<dbReference type="WBParaSite" id="Minc3s00018g01129">
    <property type="protein sequence ID" value="Minc3s00018g01129"/>
    <property type="gene ID" value="Minc3s00018g01129"/>
</dbReference>
<dbReference type="InterPro" id="IPR044399">
    <property type="entry name" value="Mb-like_M"/>
</dbReference>
<dbReference type="GO" id="GO:0019825">
    <property type="term" value="F:oxygen binding"/>
    <property type="evidence" value="ECO:0007669"/>
    <property type="project" value="InterPro"/>
</dbReference>
<dbReference type="PANTHER" id="PTHR46458:SF18">
    <property type="entry name" value="GLOBIN DOMAIN-CONTAINING PROTEIN"/>
    <property type="match status" value="1"/>
</dbReference>
<evidence type="ECO:0000313" key="7">
    <source>
        <dbReference type="WBParaSite" id="Minc3s00018g01129"/>
    </source>
</evidence>
<sequence>MFLIAKIVRGRRLLHQLEQQEEKAKAAAKQHEQREKLSRGVSGVESIAVATTTLNCPVRTGTLKQNLKIKANNAEVDDDLAVIELVEFSPKSINEGGGGNGDVDIREKTSPTSAFILDNQIQHQQIDRLQKPKKCAVRQRTDASLPSDEIERNEPSPAGYGSKAAAMRRTSSMPSIVESEQHLLMLAHQRQQRQHQLFHHSSGNCCLRRGFRASTIRHYNYEDRFTKLHKRALRFTWQRLLTRNGGKRIETVFEEVFERMMHKIPIMREMFNTRTFISAMSRCEIASPRDHARLIVKMFEAAIKNLDVEQNKRTDTDSGFDPKLLGQAHGYLRPYGFTSALWEAFGEAVIDIVVNQEAVRDLPGASQAWVVLTACLVDQLRAGFDSSSRECPFKHQQSKQRDTQLLLNGGYVAETVDIESSSNEEEEPEQQSSIRNLHQRHNDNNNLNQQQQENDQKRTQEQLKILIEAANHETNLNNNLLFLTKNSSNNTRRRTITNLCNDDNSSFLFIDGKEQLEGQQKQNLLEKRRYSTMPQNYEDEEEDNDDQKQQQINKKINLKFIQSVASTEI</sequence>
<dbReference type="InterPro" id="IPR009050">
    <property type="entry name" value="Globin-like_sf"/>
</dbReference>
<dbReference type="InterPro" id="IPR050532">
    <property type="entry name" value="Globin-like_OT"/>
</dbReference>
<keyword evidence="4" id="KW-0175">Coiled coil</keyword>
<keyword evidence="2" id="KW-0479">Metal-binding</keyword>
<evidence type="ECO:0000256" key="2">
    <source>
        <dbReference type="ARBA" id="ARBA00022723"/>
    </source>
</evidence>
<dbReference type="GO" id="GO:0046872">
    <property type="term" value="F:metal ion binding"/>
    <property type="evidence" value="ECO:0007669"/>
    <property type="project" value="UniProtKB-KW"/>
</dbReference>